<sequence>MTSFETWIVIIGLTAITYLTRGFFLLMGTRVELSPTIQKSLRYAPAAALVAVIVPEIFFPPGSAEMELNNPQLWGGIASILGFLATKSMVFTIISGMVVYTGARFI</sequence>
<evidence type="ECO:0000313" key="2">
    <source>
        <dbReference type="EMBL" id="SNC64737.1"/>
    </source>
</evidence>
<dbReference type="Proteomes" id="UP000197215">
    <property type="component" value="Unassembled WGS sequence"/>
</dbReference>
<proteinExistence type="predicted"/>
<dbReference type="OrthoDB" id="5465192at2"/>
<dbReference type="InterPro" id="IPR008407">
    <property type="entry name" value="Brnchd-chn_aa_trnsp_AzlD"/>
</dbReference>
<dbReference type="RefSeq" id="WP_088813025.1">
    <property type="nucleotide sequence ID" value="NZ_FYEX01000001.1"/>
</dbReference>
<keyword evidence="1" id="KW-0472">Membrane</keyword>
<keyword evidence="1" id="KW-0812">Transmembrane</keyword>
<accession>A0A212TFB1</accession>
<dbReference type="AlphaFoldDB" id="A0A212TFB1"/>
<keyword evidence="1" id="KW-1133">Transmembrane helix</keyword>
<dbReference type="Pfam" id="PF05437">
    <property type="entry name" value="AzlD"/>
    <property type="match status" value="1"/>
</dbReference>
<organism evidence="2 3">
    <name type="scientific">Polynucleobacter victoriensis</name>
    <dbReference type="NCBI Taxonomy" id="2049319"/>
    <lineage>
        <taxon>Bacteria</taxon>
        <taxon>Pseudomonadati</taxon>
        <taxon>Pseudomonadota</taxon>
        <taxon>Betaproteobacteria</taxon>
        <taxon>Burkholderiales</taxon>
        <taxon>Burkholderiaceae</taxon>
        <taxon>Polynucleobacter</taxon>
    </lineage>
</organism>
<name>A0A212TFB1_9BURK</name>
<feature type="transmembrane region" description="Helical" evidence="1">
    <location>
        <begin position="6"/>
        <end position="28"/>
    </location>
</feature>
<protein>
    <submittedName>
        <fullName evidence="2">Branched-chain amino acid transport protein</fullName>
    </submittedName>
</protein>
<feature type="transmembrane region" description="Helical" evidence="1">
    <location>
        <begin position="73"/>
        <end position="100"/>
    </location>
</feature>
<gene>
    <name evidence="2" type="ORF">SAMN06295916_1153</name>
</gene>
<evidence type="ECO:0000313" key="3">
    <source>
        <dbReference type="Proteomes" id="UP000197215"/>
    </source>
</evidence>
<evidence type="ECO:0000256" key="1">
    <source>
        <dbReference type="SAM" id="Phobius"/>
    </source>
</evidence>
<reference evidence="2 3" key="1">
    <citation type="submission" date="2017-06" db="EMBL/GenBank/DDBJ databases">
        <authorList>
            <person name="Kim H.J."/>
            <person name="Triplett B.A."/>
        </authorList>
    </citation>
    <scope>NUCLEOTIDE SEQUENCE [LARGE SCALE GENOMIC DNA]</scope>
    <source>
        <strain evidence="2 3">MWH-VicM1</strain>
    </source>
</reference>
<feature type="transmembrane region" description="Helical" evidence="1">
    <location>
        <begin position="40"/>
        <end position="61"/>
    </location>
</feature>
<keyword evidence="3" id="KW-1185">Reference proteome</keyword>
<dbReference type="EMBL" id="FYEX01000001">
    <property type="protein sequence ID" value="SNC64737.1"/>
    <property type="molecule type" value="Genomic_DNA"/>
</dbReference>